<dbReference type="InterPro" id="IPR002110">
    <property type="entry name" value="Ankyrin_rpt"/>
</dbReference>
<evidence type="ECO:0000256" key="1">
    <source>
        <dbReference type="SAM" id="MobiDB-lite"/>
    </source>
</evidence>
<name>A0A1C3YM04_GIBZE</name>
<feature type="region of interest" description="Disordered" evidence="1">
    <location>
        <begin position="233"/>
        <end position="253"/>
    </location>
</feature>
<proteinExistence type="predicted"/>
<evidence type="ECO:0000259" key="2">
    <source>
        <dbReference type="Pfam" id="PF17111"/>
    </source>
</evidence>
<dbReference type="InterPro" id="IPR036770">
    <property type="entry name" value="Ankyrin_rpt-contain_sf"/>
</dbReference>
<evidence type="ECO:0000313" key="4">
    <source>
        <dbReference type="Proteomes" id="UP000070720"/>
    </source>
</evidence>
<feature type="compositionally biased region" description="Polar residues" evidence="1">
    <location>
        <begin position="234"/>
        <end position="251"/>
    </location>
</feature>
<reference evidence="3 4" key="3">
    <citation type="journal article" date="2015" name="BMC Genomics">
        <title>The completed genome sequence of the pathogenic ascomycete fungus Fusarium graminearum.</title>
        <authorList>
            <person name="King R."/>
            <person name="Urban M."/>
            <person name="Hammond-Kosack M.C."/>
            <person name="Hassani-Pak K."/>
            <person name="Hammond-Kosack K.E."/>
        </authorList>
    </citation>
    <scope>NUCLEOTIDE SEQUENCE [LARGE SCALE GENOMIC DNA]</scope>
    <source>
        <strain evidence="4">ATCC MYA-4620 / CBS 123657 / FGSC 9075 / NRRL 31084 / PH-1</strain>
    </source>
</reference>
<dbReference type="InParanoid" id="A0A1C3YM04"/>
<reference evidence="4" key="1">
    <citation type="journal article" date="2007" name="Science">
        <title>The Fusarium graminearum genome reveals a link between localized polymorphism and pathogen specialization.</title>
        <authorList>
            <person name="Cuomo C.A."/>
            <person name="Gueldener U."/>
            <person name="Xu J.-R."/>
            <person name="Trail F."/>
            <person name="Turgeon B.G."/>
            <person name="Di Pietro A."/>
            <person name="Walton J.D."/>
            <person name="Ma L.-J."/>
            <person name="Baker S.E."/>
            <person name="Rep M."/>
            <person name="Adam G."/>
            <person name="Antoniw J."/>
            <person name="Baldwin T."/>
            <person name="Calvo S.E."/>
            <person name="Chang Y.-L."/>
            <person name="DeCaprio D."/>
            <person name="Gale L.R."/>
            <person name="Gnerre S."/>
            <person name="Goswami R.S."/>
            <person name="Hammond-Kosack K."/>
            <person name="Harris L.J."/>
            <person name="Hilburn K."/>
            <person name="Kennell J.C."/>
            <person name="Kroken S."/>
            <person name="Magnuson J.K."/>
            <person name="Mannhaupt G."/>
            <person name="Mauceli E.W."/>
            <person name="Mewes H.-W."/>
            <person name="Mitterbauer R."/>
            <person name="Muehlbauer G."/>
            <person name="Muensterkoetter M."/>
            <person name="Nelson D."/>
            <person name="O'Donnell K."/>
            <person name="Ouellet T."/>
            <person name="Qi W."/>
            <person name="Quesneville H."/>
            <person name="Roncero M.I.G."/>
            <person name="Seong K.-Y."/>
            <person name="Tetko I.V."/>
            <person name="Urban M."/>
            <person name="Waalwijk C."/>
            <person name="Ward T.J."/>
            <person name="Yao J."/>
            <person name="Birren B.W."/>
            <person name="Kistler H.C."/>
        </authorList>
    </citation>
    <scope>NUCLEOTIDE SEQUENCE [LARGE SCALE GENOMIC DNA]</scope>
    <source>
        <strain evidence="4">ATCC MYA-4620 / CBS 123657 / FGSC 9075 / NRRL 31084 / PH-1</strain>
    </source>
</reference>
<dbReference type="Proteomes" id="UP000070720">
    <property type="component" value="Chromosome 4"/>
</dbReference>
<reference evidence="4" key="2">
    <citation type="journal article" date="2010" name="Nature">
        <title>Comparative genomics reveals mobile pathogenicity chromosomes in Fusarium.</title>
        <authorList>
            <person name="Ma L.J."/>
            <person name="van der Does H.C."/>
            <person name="Borkovich K.A."/>
            <person name="Coleman J.J."/>
            <person name="Daboussi M.J."/>
            <person name="Di Pietro A."/>
            <person name="Dufresne M."/>
            <person name="Freitag M."/>
            <person name="Grabherr M."/>
            <person name="Henrissat B."/>
            <person name="Houterman P.M."/>
            <person name="Kang S."/>
            <person name="Shim W.B."/>
            <person name="Woloshuk C."/>
            <person name="Xie X."/>
            <person name="Xu J.R."/>
            <person name="Antoniw J."/>
            <person name="Baker S.E."/>
            <person name="Bluhm B.H."/>
            <person name="Breakspear A."/>
            <person name="Brown D.W."/>
            <person name="Butchko R.A."/>
            <person name="Chapman S."/>
            <person name="Coulson R."/>
            <person name="Coutinho P.M."/>
            <person name="Danchin E.G."/>
            <person name="Diener A."/>
            <person name="Gale L.R."/>
            <person name="Gardiner D.M."/>
            <person name="Goff S."/>
            <person name="Hammond-Kosack K.E."/>
            <person name="Hilburn K."/>
            <person name="Hua-Van A."/>
            <person name="Jonkers W."/>
            <person name="Kazan K."/>
            <person name="Kodira C.D."/>
            <person name="Koehrsen M."/>
            <person name="Kumar L."/>
            <person name="Lee Y.H."/>
            <person name="Li L."/>
            <person name="Manners J.M."/>
            <person name="Miranda-Saavedra D."/>
            <person name="Mukherjee M."/>
            <person name="Park G."/>
            <person name="Park J."/>
            <person name="Park S.Y."/>
            <person name="Proctor R.H."/>
            <person name="Regev A."/>
            <person name="Ruiz-Roldan M.C."/>
            <person name="Sain D."/>
            <person name="Sakthikumar S."/>
            <person name="Sykes S."/>
            <person name="Schwartz D.C."/>
            <person name="Turgeon B.G."/>
            <person name="Wapinski I."/>
            <person name="Yoder O."/>
            <person name="Young S."/>
            <person name="Zeng Q."/>
            <person name="Zhou S."/>
            <person name="Galagan J."/>
            <person name="Cuomo C.A."/>
            <person name="Kistler H.C."/>
            <person name="Rep M."/>
        </authorList>
    </citation>
    <scope>GENOME REANNOTATION</scope>
    <source>
        <strain evidence="4">ATCC MYA-4620 / CBS 123657 / FGSC 9075 / NRRL 31084 / PH-1</strain>
    </source>
</reference>
<gene>
    <name evidence="3" type="ORF">FGRAMPH1_01T27211</name>
</gene>
<dbReference type="EMBL" id="HG970335">
    <property type="protein sequence ID" value="SCB65458.1"/>
    <property type="molecule type" value="Genomic_DNA"/>
</dbReference>
<dbReference type="AlphaFoldDB" id="A0A1C3YM04"/>
<feature type="region of interest" description="Disordered" evidence="1">
    <location>
        <begin position="683"/>
        <end position="743"/>
    </location>
</feature>
<dbReference type="InterPro" id="IPR031348">
    <property type="entry name" value="PigL_N"/>
</dbReference>
<feature type="compositionally biased region" description="Acidic residues" evidence="1">
    <location>
        <begin position="734"/>
        <end position="743"/>
    </location>
</feature>
<protein>
    <submittedName>
        <fullName evidence="3">Chromosome 4, complete genome</fullName>
    </submittedName>
</protein>
<feature type="domain" description="Azaphilone pigments biosynthesis cluster protein L N-terminal" evidence="2">
    <location>
        <begin position="1"/>
        <end position="158"/>
    </location>
</feature>
<dbReference type="SMART" id="SM00248">
    <property type="entry name" value="ANK"/>
    <property type="match status" value="3"/>
</dbReference>
<evidence type="ECO:0000313" key="3">
    <source>
        <dbReference type="EMBL" id="SCB65458.1"/>
    </source>
</evidence>
<dbReference type="Pfam" id="PF17111">
    <property type="entry name" value="PigL_N"/>
    <property type="match status" value="1"/>
</dbReference>
<dbReference type="SUPFAM" id="SSF48403">
    <property type="entry name" value="Ankyrin repeat"/>
    <property type="match status" value="1"/>
</dbReference>
<accession>A0A1C3YM04</accession>
<organism evidence="3 4">
    <name type="scientific">Gibberella zeae (strain ATCC MYA-4620 / CBS 123657 / FGSC 9075 / NRRL 31084 / PH-1)</name>
    <name type="common">Wheat head blight fungus</name>
    <name type="synonym">Fusarium graminearum</name>
    <dbReference type="NCBI Taxonomy" id="229533"/>
    <lineage>
        <taxon>Eukaryota</taxon>
        <taxon>Fungi</taxon>
        <taxon>Dikarya</taxon>
        <taxon>Ascomycota</taxon>
        <taxon>Pezizomycotina</taxon>
        <taxon>Sordariomycetes</taxon>
        <taxon>Hypocreomycetidae</taxon>
        <taxon>Hypocreales</taxon>
        <taxon>Nectriaceae</taxon>
        <taxon>Fusarium</taxon>
    </lineage>
</organism>
<sequence length="743" mass="82938">MEALGAAASITQFVLLSLKCVKEAHDALSQYKDGPDILKRLRNDLLCAQNILETLRHSANVPANPVLDAHIQQSIEGICSIAEHLVKLQATPGDNGGKRLWKHLKIVLSENDMNRIRSELAQIVNNLNVRLSVLSWNTISQVRDETHQIQQKMRTMDESLQYHHLLQASGFQALENNVLTTYNGNHGDLQSRLSSIQQTINSTSSISMSSSTDMCSLLNEIKDLVVSEAKATREASTSNNVGSDSTASKPQKSAMLESIERLGALIDEKRETVDVYAEDDELAESAIDDLRNMLTAVRGGEDLKLEKELDKGLRRFGRSFGQSKLSINAQKGHLTDYTMSLLFLPDKRSHHMLMASLTQRELLAGSVSSISRLQVNRLLPLDSPVFRVVAQGNLQGLLQMLQNGEASLRDHAENGASLLFYSMKQPEMCKFLIEEGLDVDHVSFSSRSLPNSKSVNCLQSVMVGMDVHQSKKDLKSINACRRLLLTAGADPTYVTEVESFLDSVATNADDEETLALVWNSELIAPFATFQNWRTRAGMSPFLKACTRLDRNKDIISHFLKIGACIDDRAPDGATCLRLVLECTTSTIISFEHLVLLLEHEADPFAKDNEGTSISEVAYNRLGLRDEILGSYGDVWDAALHVSGWDIRQFRTIRRREPRYDEFYTRADFEQLWRGREDECPYWDDIPWPPLGGEEGDSDFDRDDMSYFELSSSDISEDKDKSGSCGPIQEVRSDSEDEDGGALL</sequence>
<dbReference type="VEuPathDB" id="FungiDB:FGRAMPH1_01G27211"/>
<keyword evidence="4" id="KW-1185">Reference proteome</keyword>
<dbReference type="Gene3D" id="1.25.40.20">
    <property type="entry name" value="Ankyrin repeat-containing domain"/>
    <property type="match status" value="1"/>
</dbReference>